<dbReference type="OrthoDB" id="2991596at2"/>
<dbReference type="Proteomes" id="UP000319432">
    <property type="component" value="Chromosome"/>
</dbReference>
<sequence>MDKNTFDVIKKFESLASELYFELENELGVERADKLLKGFDAYQSQLLKLGKYADEEKMLDKQGFLKDNYDGFPRYLKLTVIYEYNNGFSLCETTSGLILLAPTELISTDTE</sequence>
<evidence type="ECO:0000313" key="1">
    <source>
        <dbReference type="EMBL" id="QDX94717.1"/>
    </source>
</evidence>
<keyword evidence="2" id="KW-1185">Reference proteome</keyword>
<gene>
    <name evidence="1" type="ORF">EEL30_22000</name>
</gene>
<reference evidence="1 2" key="1">
    <citation type="submission" date="2018-11" db="EMBL/GenBank/DDBJ databases">
        <title>Phylogenetic determinants of toxin gene distribution in genomes of Brevibacillus laterosporus.</title>
        <authorList>
            <person name="Glare T.R."/>
            <person name="Durrant A."/>
            <person name="Berry C."/>
            <person name="Palma L."/>
            <person name="Ormskirk M."/>
            <person name="Cox M.O."/>
        </authorList>
    </citation>
    <scope>NUCLEOTIDE SEQUENCE [LARGE SCALE GENOMIC DNA]</scope>
    <source>
        <strain evidence="1 2">1821L</strain>
    </source>
</reference>
<organism evidence="1 2">
    <name type="scientific">Brevibacillus laterosporus</name>
    <name type="common">Bacillus laterosporus</name>
    <dbReference type="NCBI Taxonomy" id="1465"/>
    <lineage>
        <taxon>Bacteria</taxon>
        <taxon>Bacillati</taxon>
        <taxon>Bacillota</taxon>
        <taxon>Bacilli</taxon>
        <taxon>Bacillales</taxon>
        <taxon>Paenibacillaceae</taxon>
        <taxon>Brevibacillus</taxon>
    </lineage>
</organism>
<protein>
    <submittedName>
        <fullName evidence="1">Uncharacterized protein</fullName>
    </submittedName>
</protein>
<dbReference type="EMBL" id="CP033464">
    <property type="protein sequence ID" value="QDX94717.1"/>
    <property type="molecule type" value="Genomic_DNA"/>
</dbReference>
<name>A0A518VCJ9_BRELA</name>
<dbReference type="AlphaFoldDB" id="A0A518VCJ9"/>
<accession>A0A518VCJ9</accession>
<evidence type="ECO:0000313" key="2">
    <source>
        <dbReference type="Proteomes" id="UP000319432"/>
    </source>
</evidence>
<proteinExistence type="predicted"/>